<dbReference type="Pfam" id="PF00076">
    <property type="entry name" value="RRM_1"/>
    <property type="match status" value="1"/>
</dbReference>
<keyword evidence="3" id="KW-1185">Reference proteome</keyword>
<dbReference type="Gene3D" id="3.30.70.330">
    <property type="match status" value="1"/>
</dbReference>
<dbReference type="EMBL" id="OOIL02006685">
    <property type="protein sequence ID" value="VFR00271.1"/>
    <property type="molecule type" value="Genomic_DNA"/>
</dbReference>
<evidence type="ECO:0000313" key="2">
    <source>
        <dbReference type="EMBL" id="VFR00271.1"/>
    </source>
</evidence>
<accession>A0A484NGL7</accession>
<organism evidence="2 3">
    <name type="scientific">Cuscuta campestris</name>
    <dbReference type="NCBI Taxonomy" id="132261"/>
    <lineage>
        <taxon>Eukaryota</taxon>
        <taxon>Viridiplantae</taxon>
        <taxon>Streptophyta</taxon>
        <taxon>Embryophyta</taxon>
        <taxon>Tracheophyta</taxon>
        <taxon>Spermatophyta</taxon>
        <taxon>Magnoliopsida</taxon>
        <taxon>eudicotyledons</taxon>
        <taxon>Gunneridae</taxon>
        <taxon>Pentapetalae</taxon>
        <taxon>asterids</taxon>
        <taxon>lamiids</taxon>
        <taxon>Solanales</taxon>
        <taxon>Convolvulaceae</taxon>
        <taxon>Cuscuteae</taxon>
        <taxon>Cuscuta</taxon>
        <taxon>Cuscuta subgen. Grammica</taxon>
        <taxon>Cuscuta sect. Cleistogrammica</taxon>
    </lineage>
</organism>
<dbReference type="OrthoDB" id="4726at2759"/>
<reference evidence="2 3" key="1">
    <citation type="submission" date="2018-04" db="EMBL/GenBank/DDBJ databases">
        <authorList>
            <person name="Vogel A."/>
        </authorList>
    </citation>
    <scope>NUCLEOTIDE SEQUENCE [LARGE SCALE GENOMIC DNA]</scope>
</reference>
<dbReference type="InterPro" id="IPR012677">
    <property type="entry name" value="Nucleotide-bd_a/b_plait_sf"/>
</dbReference>
<evidence type="ECO:0000259" key="1">
    <source>
        <dbReference type="Pfam" id="PF00076"/>
    </source>
</evidence>
<dbReference type="CDD" id="cd00590">
    <property type="entry name" value="RRM_SF"/>
    <property type="match status" value="1"/>
</dbReference>
<protein>
    <recommendedName>
        <fullName evidence="1">RRM domain-containing protein</fullName>
    </recommendedName>
</protein>
<proteinExistence type="predicted"/>
<evidence type="ECO:0000313" key="3">
    <source>
        <dbReference type="Proteomes" id="UP000595140"/>
    </source>
</evidence>
<feature type="domain" description="RRM" evidence="1">
    <location>
        <begin position="6"/>
        <end position="43"/>
    </location>
</feature>
<dbReference type="AlphaFoldDB" id="A0A484NGL7"/>
<dbReference type="InterPro" id="IPR000504">
    <property type="entry name" value="RRM_dom"/>
</dbReference>
<dbReference type="SUPFAM" id="SSF54928">
    <property type="entry name" value="RNA-binding domain, RBD"/>
    <property type="match status" value="1"/>
</dbReference>
<dbReference type="Proteomes" id="UP000595140">
    <property type="component" value="Unassembled WGS sequence"/>
</dbReference>
<gene>
    <name evidence="2" type="ORF">CCAM_LOCUS42046</name>
</gene>
<dbReference type="GO" id="GO:0003723">
    <property type="term" value="F:RNA binding"/>
    <property type="evidence" value="ECO:0007669"/>
    <property type="project" value="InterPro"/>
</dbReference>
<dbReference type="InterPro" id="IPR035979">
    <property type="entry name" value="RBD_domain_sf"/>
</dbReference>
<name>A0A484NGL7_9ASTE</name>
<sequence>MLQQLFIVNNGGDHVGYGFVEFASADEAMKAREKKNGELLCGHHVILGAAEIAPHTPLLHMYCIDHKVCYEDCLRGESLLIEEDEVIEEDEAVEGLDDFVEVPVLIISQNYESKLVGCGFVEFASAIEAKKVLINTNRMREMTGDLINLDVAKIRVAQYPLRPK</sequence>